<dbReference type="SUPFAM" id="SSF52540">
    <property type="entry name" value="P-loop containing nucleoside triphosphate hydrolases"/>
    <property type="match status" value="1"/>
</dbReference>
<dbReference type="Gene3D" id="3.30.450.90">
    <property type="match status" value="1"/>
</dbReference>
<dbReference type="Pfam" id="PF05157">
    <property type="entry name" value="MshEN"/>
    <property type="match status" value="1"/>
</dbReference>
<comment type="caution">
    <text evidence="5">The sequence shown here is derived from an EMBL/GenBank/DDBJ whole genome shotgun (WGS) entry which is preliminary data.</text>
</comment>
<dbReference type="GO" id="GO:0005886">
    <property type="term" value="C:plasma membrane"/>
    <property type="evidence" value="ECO:0007669"/>
    <property type="project" value="TreeGrafter"/>
</dbReference>
<dbReference type="Gene3D" id="3.30.300.160">
    <property type="entry name" value="Type II secretion system, protein E, N-terminal domain"/>
    <property type="match status" value="1"/>
</dbReference>
<protein>
    <recommendedName>
        <fullName evidence="4">AAA+ ATPase domain-containing protein</fullName>
    </recommendedName>
</protein>
<dbReference type="Proteomes" id="UP000178892">
    <property type="component" value="Unassembled WGS sequence"/>
</dbReference>
<organism evidence="5 6">
    <name type="scientific">Candidatus Doudnabacteria bacterium RIFCSPHIGHO2_01_FULL_46_24</name>
    <dbReference type="NCBI Taxonomy" id="1817825"/>
    <lineage>
        <taxon>Bacteria</taxon>
        <taxon>Candidatus Doudnaibacteriota</taxon>
    </lineage>
</organism>
<dbReference type="FunFam" id="3.40.50.300:FF:000398">
    <property type="entry name" value="Type IV pilus assembly ATPase PilB"/>
    <property type="match status" value="1"/>
</dbReference>
<gene>
    <name evidence="5" type="ORF">A2720_03925</name>
</gene>
<dbReference type="STRING" id="1817825.A2720_03925"/>
<dbReference type="InterPro" id="IPR007831">
    <property type="entry name" value="T2SS_GspE_N"/>
</dbReference>
<dbReference type="Pfam" id="PF00437">
    <property type="entry name" value="T2SSE"/>
    <property type="match status" value="1"/>
</dbReference>
<accession>A0A1F5NTM5</accession>
<keyword evidence="2" id="KW-0547">Nucleotide-binding</keyword>
<sequence length="581" mass="65160">MLDEQDLKRALTSKKIIAVKDWDDLVSEAKTKKVALPQLLVDKKILDDEKLAEISASFVDVQYVDLKKLGSIAKEVLLLVPEPIAHRHQVVAFGKEGDKLELAMVDPDDLETRDGIKKKTSLTIVPFLISKSSLEWGLNQYHTSLEAEFAKIVSKQEREGGEETEDVTEKLKEMAEEIPVVRVVDTLLEYAVLEKASDIHIEPQEKEVIVRYRIDGVLHEVMTLPKVIHPALIARIKVITNLKIDEHRLPQDGRFKIEKDNYKISLRVSTIPVFDGEKVVMRLLDESARALTLEELGFIHRNHDTILKNVKKPHGALLVTGPTGSGKSTTLYTVISMLNVKGVNISTIEDPIEYHVEGVNQMQVNPKIGLTFAIGLRALLRQDPNVIMIGEIRDRETAEEAVHAALTGHIVLSTLHTNNAAGALPRLLDIGVEPYLIASTINAVVGQRLTRQACQDCKQEYRMDEKDEQGLRGEFNLDRLLEVLKREGFVEKKIKSLTELTFYKGAGCDKCGGTGYKGRKGIFEVLEVTPEIQDLILKHAPTSQIQDKAVEQGMIMMWEDGFIKCLQGKTTIEEILRVSKE</sequence>
<evidence type="ECO:0000256" key="1">
    <source>
        <dbReference type="ARBA" id="ARBA00006611"/>
    </source>
</evidence>
<evidence type="ECO:0000256" key="2">
    <source>
        <dbReference type="ARBA" id="ARBA00022741"/>
    </source>
</evidence>
<dbReference type="InterPro" id="IPR001482">
    <property type="entry name" value="T2SS/T4SS_dom"/>
</dbReference>
<dbReference type="PANTHER" id="PTHR30258">
    <property type="entry name" value="TYPE II SECRETION SYSTEM PROTEIN GSPE-RELATED"/>
    <property type="match status" value="1"/>
</dbReference>
<dbReference type="Gene3D" id="3.40.50.300">
    <property type="entry name" value="P-loop containing nucleotide triphosphate hydrolases"/>
    <property type="match status" value="1"/>
</dbReference>
<dbReference type="EMBL" id="MFEL01000012">
    <property type="protein sequence ID" value="OGE81025.1"/>
    <property type="molecule type" value="Genomic_DNA"/>
</dbReference>
<dbReference type="InterPro" id="IPR037257">
    <property type="entry name" value="T2SS_E_N_sf"/>
</dbReference>
<dbReference type="SMART" id="SM00382">
    <property type="entry name" value="AAA"/>
    <property type="match status" value="1"/>
</dbReference>
<dbReference type="GO" id="GO:0005524">
    <property type="term" value="F:ATP binding"/>
    <property type="evidence" value="ECO:0007669"/>
    <property type="project" value="UniProtKB-KW"/>
</dbReference>
<comment type="similarity">
    <text evidence="1">Belongs to the GSP E family.</text>
</comment>
<evidence type="ECO:0000313" key="5">
    <source>
        <dbReference type="EMBL" id="OGE81025.1"/>
    </source>
</evidence>
<dbReference type="InterPro" id="IPR003593">
    <property type="entry name" value="AAA+_ATPase"/>
</dbReference>
<reference evidence="5 6" key="1">
    <citation type="journal article" date="2016" name="Nat. Commun.">
        <title>Thousands of microbial genomes shed light on interconnected biogeochemical processes in an aquifer system.</title>
        <authorList>
            <person name="Anantharaman K."/>
            <person name="Brown C.T."/>
            <person name="Hug L.A."/>
            <person name="Sharon I."/>
            <person name="Castelle C.J."/>
            <person name="Probst A.J."/>
            <person name="Thomas B.C."/>
            <person name="Singh A."/>
            <person name="Wilkins M.J."/>
            <person name="Karaoz U."/>
            <person name="Brodie E.L."/>
            <person name="Williams K.H."/>
            <person name="Hubbard S.S."/>
            <person name="Banfield J.F."/>
        </authorList>
    </citation>
    <scope>NUCLEOTIDE SEQUENCE [LARGE SCALE GENOMIC DNA]</scope>
</reference>
<dbReference type="CDD" id="cd01129">
    <property type="entry name" value="PulE-GspE-like"/>
    <property type="match status" value="1"/>
</dbReference>
<evidence type="ECO:0000313" key="6">
    <source>
        <dbReference type="Proteomes" id="UP000178892"/>
    </source>
</evidence>
<evidence type="ECO:0000256" key="3">
    <source>
        <dbReference type="ARBA" id="ARBA00022840"/>
    </source>
</evidence>
<evidence type="ECO:0000259" key="4">
    <source>
        <dbReference type="SMART" id="SM00382"/>
    </source>
</evidence>
<keyword evidence="3" id="KW-0067">ATP-binding</keyword>
<dbReference type="GO" id="GO:0016887">
    <property type="term" value="F:ATP hydrolysis activity"/>
    <property type="evidence" value="ECO:0007669"/>
    <property type="project" value="TreeGrafter"/>
</dbReference>
<dbReference type="SUPFAM" id="SSF160246">
    <property type="entry name" value="EspE N-terminal domain-like"/>
    <property type="match status" value="1"/>
</dbReference>
<feature type="domain" description="AAA+ ATPase" evidence="4">
    <location>
        <begin position="313"/>
        <end position="434"/>
    </location>
</feature>
<dbReference type="PANTHER" id="PTHR30258:SF29">
    <property type="entry name" value="MSHA PILUS ASSEMBLY ATPASE MSHE"/>
    <property type="match status" value="1"/>
</dbReference>
<dbReference type="AlphaFoldDB" id="A0A1F5NTM5"/>
<proteinExistence type="inferred from homology"/>
<name>A0A1F5NTM5_9BACT</name>
<dbReference type="InterPro" id="IPR027417">
    <property type="entry name" value="P-loop_NTPase"/>
</dbReference>